<gene>
    <name evidence="1" type="ORF">F0U60_50090</name>
</gene>
<dbReference type="Proteomes" id="UP001611383">
    <property type="component" value="Chromosome"/>
</dbReference>
<dbReference type="InterPro" id="IPR019734">
    <property type="entry name" value="TPR_rpt"/>
</dbReference>
<dbReference type="PANTHER" id="PTHR12558">
    <property type="entry name" value="CELL DIVISION CYCLE 16,23,27"/>
    <property type="match status" value="1"/>
</dbReference>
<dbReference type="InterPro" id="IPR011990">
    <property type="entry name" value="TPR-like_helical_dom_sf"/>
</dbReference>
<dbReference type="SMART" id="SM00028">
    <property type="entry name" value="TPR"/>
    <property type="match status" value="5"/>
</dbReference>
<dbReference type="PANTHER" id="PTHR12558:SF33">
    <property type="entry name" value="BLL7664 PROTEIN"/>
    <property type="match status" value="1"/>
</dbReference>
<dbReference type="SUPFAM" id="SSF48452">
    <property type="entry name" value="TPR-like"/>
    <property type="match status" value="2"/>
</dbReference>
<reference evidence="1 2" key="1">
    <citation type="submission" date="2019-08" db="EMBL/GenBank/DDBJ databases">
        <title>Archangium and Cystobacter genomes.</title>
        <authorList>
            <person name="Chen I.-C.K."/>
            <person name="Wielgoss S."/>
        </authorList>
    </citation>
    <scope>NUCLEOTIDE SEQUENCE [LARGE SCALE GENOMIC DNA]</scope>
    <source>
        <strain evidence="1 2">Cbm 6</strain>
    </source>
</reference>
<evidence type="ECO:0000313" key="1">
    <source>
        <dbReference type="EMBL" id="WNG51388.1"/>
    </source>
</evidence>
<dbReference type="Gene3D" id="1.25.40.10">
    <property type="entry name" value="Tetratricopeptide repeat domain"/>
    <property type="match status" value="1"/>
</dbReference>
<proteinExistence type="predicted"/>
<sequence>MARPPAMRREGTPWRAGNGVRSICSAWAFSMRRASTRGSTHGRDTAVMQASCPECAPKQAAGRARLRGVRPTSHASRMPRLQLPGGLLIVLLAGSGCTAGRAHAPRHESTSNSYEARLERARLSLRGPEHEATLSDLEALAHEVEAQLKKSPRDARLHTVLARTAFLLHQEEKALAEAERSLALEPNQAEPHFIKAFILGSGDAVEAALDDARRATELDARQARYWQLLGTLNLQLDKPAEAREAIDKTLALEPDNAQALFVLGLLHMEQGRPDEALAAYEKARKSEPEFAMAHYNAGQLHQLRGDAAAALERFQKAAELEPQDWRTRAKLVQLHQALGHKEQRDAEREALLLLRQAGKVDKDYFIREQFSEAGRNVMVVENFELEGDWARRYEFQVYAPDQERPSFVISLGSYSFATTFAREKDPNGPRLFHLDGYHPDNAHDTYGFFQGEPSYDETREMVLSVLRGELKPMSSTKPGKP</sequence>
<keyword evidence="2" id="KW-1185">Reference proteome</keyword>
<dbReference type="Pfam" id="PF13432">
    <property type="entry name" value="TPR_16"/>
    <property type="match status" value="1"/>
</dbReference>
<organism evidence="1 2">
    <name type="scientific">Archangium minus</name>
    <dbReference type="NCBI Taxonomy" id="83450"/>
    <lineage>
        <taxon>Bacteria</taxon>
        <taxon>Pseudomonadati</taxon>
        <taxon>Myxococcota</taxon>
        <taxon>Myxococcia</taxon>
        <taxon>Myxococcales</taxon>
        <taxon>Cystobacterineae</taxon>
        <taxon>Archangiaceae</taxon>
        <taxon>Archangium</taxon>
    </lineage>
</organism>
<dbReference type="EMBL" id="CP043494">
    <property type="protein sequence ID" value="WNG51388.1"/>
    <property type="molecule type" value="Genomic_DNA"/>
</dbReference>
<evidence type="ECO:0000313" key="2">
    <source>
        <dbReference type="Proteomes" id="UP001611383"/>
    </source>
</evidence>
<accession>A0ABY9X7L5</accession>
<name>A0ABY9X7L5_9BACT</name>
<protein>
    <submittedName>
        <fullName evidence="1">Tetratricopeptide repeat protein</fullName>
    </submittedName>
</protein>